<sequence>MACFSASLRTPKSVTIRYVHRSSTALSAVDTELSAKLSLKIPHVGFQAAAAKTRASFKRLLVVDLLAAESAHWLRGIAEEAQTVGVCSEADRDPVALVEASLP</sequence>
<dbReference type="EMBL" id="CADCXV010000962">
    <property type="protein sequence ID" value="CAB0039471.1"/>
    <property type="molecule type" value="Genomic_DNA"/>
</dbReference>
<evidence type="ECO:0000313" key="1">
    <source>
        <dbReference type="EMBL" id="CAB0039465.1"/>
    </source>
</evidence>
<proteinExistence type="predicted"/>
<dbReference type="EMBL" id="CADCXV010000962">
    <property type="protein sequence ID" value="CAB0039472.1"/>
    <property type="molecule type" value="Genomic_DNA"/>
</dbReference>
<organism evidence="3 6">
    <name type="scientific">Trichogramma brassicae</name>
    <dbReference type="NCBI Taxonomy" id="86971"/>
    <lineage>
        <taxon>Eukaryota</taxon>
        <taxon>Metazoa</taxon>
        <taxon>Ecdysozoa</taxon>
        <taxon>Arthropoda</taxon>
        <taxon>Hexapoda</taxon>
        <taxon>Insecta</taxon>
        <taxon>Pterygota</taxon>
        <taxon>Neoptera</taxon>
        <taxon>Endopterygota</taxon>
        <taxon>Hymenoptera</taxon>
        <taxon>Apocrita</taxon>
        <taxon>Proctotrupomorpha</taxon>
        <taxon>Chalcidoidea</taxon>
        <taxon>Trichogrammatidae</taxon>
        <taxon>Trichogramma</taxon>
    </lineage>
</organism>
<dbReference type="Proteomes" id="UP000479190">
    <property type="component" value="Unassembled WGS sequence"/>
</dbReference>
<name>A0A6H5IQ97_9HYME</name>
<gene>
    <name evidence="1" type="ORF">TBRA_LOCUS11206</name>
    <name evidence="2" type="ORF">TBRA_LOCUS11209</name>
    <name evidence="3" type="ORF">TBRA_LOCUS11212</name>
    <name evidence="4" type="ORF">TBRA_LOCUS11213</name>
    <name evidence="5" type="ORF">TBRA_LOCUS11216</name>
</gene>
<evidence type="ECO:0000313" key="2">
    <source>
        <dbReference type="EMBL" id="CAB0039468.1"/>
    </source>
</evidence>
<protein>
    <submittedName>
        <fullName evidence="3">Uncharacterized protein</fullName>
    </submittedName>
</protein>
<dbReference type="AlphaFoldDB" id="A0A6H5IQ97"/>
<evidence type="ECO:0000313" key="3">
    <source>
        <dbReference type="EMBL" id="CAB0039471.1"/>
    </source>
</evidence>
<dbReference type="EMBL" id="CADCXV010000962">
    <property type="protein sequence ID" value="CAB0039465.1"/>
    <property type="molecule type" value="Genomic_DNA"/>
</dbReference>
<keyword evidence="6" id="KW-1185">Reference proteome</keyword>
<reference evidence="3 6" key="1">
    <citation type="submission" date="2020-02" db="EMBL/GenBank/DDBJ databases">
        <authorList>
            <person name="Ferguson B K."/>
        </authorList>
    </citation>
    <scope>NUCLEOTIDE SEQUENCE [LARGE SCALE GENOMIC DNA]</scope>
</reference>
<dbReference type="EMBL" id="CADCXV010000962">
    <property type="protein sequence ID" value="CAB0039468.1"/>
    <property type="molecule type" value="Genomic_DNA"/>
</dbReference>
<evidence type="ECO:0000313" key="5">
    <source>
        <dbReference type="EMBL" id="CAB0039475.1"/>
    </source>
</evidence>
<evidence type="ECO:0000313" key="6">
    <source>
        <dbReference type="Proteomes" id="UP000479190"/>
    </source>
</evidence>
<accession>A0A6H5IQ97</accession>
<dbReference type="EMBL" id="CADCXV010000962">
    <property type="protein sequence ID" value="CAB0039475.1"/>
    <property type="molecule type" value="Genomic_DNA"/>
</dbReference>
<evidence type="ECO:0000313" key="4">
    <source>
        <dbReference type="EMBL" id="CAB0039472.1"/>
    </source>
</evidence>